<comment type="caution">
    <text evidence="1">The sequence shown here is derived from an EMBL/GenBank/DDBJ whole genome shotgun (WGS) entry which is preliminary data.</text>
</comment>
<proteinExistence type="predicted"/>
<evidence type="ECO:0000313" key="2">
    <source>
        <dbReference type="Proteomes" id="UP000266172"/>
    </source>
</evidence>
<dbReference type="AlphaFoldDB" id="A0A395VFU7"/>
<dbReference type="Proteomes" id="UP000266172">
    <property type="component" value="Unassembled WGS sequence"/>
</dbReference>
<dbReference type="Pfam" id="PF07505">
    <property type="entry name" value="DUF5131"/>
    <property type="match status" value="1"/>
</dbReference>
<accession>A0A395VFU7</accession>
<gene>
    <name evidence="1" type="ORF">DWX93_03175</name>
</gene>
<dbReference type="EMBL" id="QRVL01000001">
    <property type="protein sequence ID" value="RGS42342.1"/>
    <property type="molecule type" value="Genomic_DNA"/>
</dbReference>
<reference evidence="1 2" key="1">
    <citation type="submission" date="2018-08" db="EMBL/GenBank/DDBJ databases">
        <title>A genome reference for cultivated species of the human gut microbiota.</title>
        <authorList>
            <person name="Zou Y."/>
            <person name="Xue W."/>
            <person name="Luo G."/>
        </authorList>
    </citation>
    <scope>NUCLEOTIDE SEQUENCE [LARGE SCALE GENOMIC DNA]</scope>
    <source>
        <strain evidence="1 2">AF22-12AC</strain>
    </source>
</reference>
<dbReference type="RefSeq" id="WP_118096597.1">
    <property type="nucleotide sequence ID" value="NZ_QRVL01000001.1"/>
</dbReference>
<protein>
    <submittedName>
        <fullName evidence="1">DUF5131 family protein</fullName>
    </submittedName>
</protein>
<evidence type="ECO:0000313" key="1">
    <source>
        <dbReference type="EMBL" id="RGS42342.1"/>
    </source>
</evidence>
<sequence length="240" mass="27710">MAVWNPWHGCKKISAGCDNCYVYEKDAMYGKNASVIRRTANFDLPVKKNRRGEYKLLPQEEPVYVCMTSDFFLPEADEWRSEAWAMIKERQDLSFVIETKREHRFFKALPGDWGDGYENVTILCSVEIQRRADDRIPAFLKLPVRHKGILCEPLLEKLVLDAYLKTGEIAQVLCGGEQGADARVCDFAWALELMNQCVNCGVTFRFLRTGTFFRKGNQIYRIAEEEQEEQARRAGVDYTP</sequence>
<organism evidence="1 2">
    <name type="scientific">Roseburia hominis</name>
    <dbReference type="NCBI Taxonomy" id="301301"/>
    <lineage>
        <taxon>Bacteria</taxon>
        <taxon>Bacillati</taxon>
        <taxon>Bacillota</taxon>
        <taxon>Clostridia</taxon>
        <taxon>Lachnospirales</taxon>
        <taxon>Lachnospiraceae</taxon>
        <taxon>Roseburia</taxon>
    </lineage>
</organism>
<name>A0A395VFU7_9FIRM</name>
<dbReference type="InterPro" id="IPR011101">
    <property type="entry name" value="DUF5131"/>
</dbReference>